<dbReference type="CDD" id="cd00585">
    <property type="entry name" value="Peptidase_C1B"/>
    <property type="match status" value="1"/>
</dbReference>
<dbReference type="GO" id="GO:0070005">
    <property type="term" value="F:cysteine-type aminopeptidase activity"/>
    <property type="evidence" value="ECO:0007669"/>
    <property type="project" value="InterPro"/>
</dbReference>
<dbReference type="RefSeq" id="WP_011077803.1">
    <property type="nucleotide sequence ID" value="NC_004432.1"/>
</dbReference>
<dbReference type="GO" id="GO:0009636">
    <property type="term" value="P:response to toxic substance"/>
    <property type="evidence" value="ECO:0007669"/>
    <property type="project" value="TreeGrafter"/>
</dbReference>
<organism evidence="6 7">
    <name type="scientific">Malacoplasma penetrans (strain HF-2)</name>
    <name type="common">Mycoplasma penetrans</name>
    <dbReference type="NCBI Taxonomy" id="272633"/>
    <lineage>
        <taxon>Bacteria</taxon>
        <taxon>Bacillati</taxon>
        <taxon>Mycoplasmatota</taxon>
        <taxon>Mycoplasmoidales</taxon>
        <taxon>Mycoplasmoidaceae</taxon>
        <taxon>Malacoplasma</taxon>
    </lineage>
</organism>
<dbReference type="InParanoid" id="Q8EUE0"/>
<dbReference type="eggNOG" id="COG3579">
    <property type="taxonomic scope" value="Bacteria"/>
</dbReference>
<reference evidence="6 7" key="1">
    <citation type="journal article" date="2002" name="Nucleic Acids Res.">
        <title>The complete genomic sequence of Mycoplasma penetrans, an intracellular bacterial pathogen in humans.</title>
        <authorList>
            <person name="Sasaki Y."/>
            <person name="Ishikawa J."/>
            <person name="Yamashita A."/>
            <person name="Oshima K."/>
            <person name="Kenri T."/>
            <person name="Furuya K."/>
            <person name="Yoshino C."/>
            <person name="Horino A."/>
            <person name="Shiba T."/>
            <person name="Sasaki T."/>
            <person name="Hattori M."/>
        </authorList>
    </citation>
    <scope>NUCLEOTIDE SEQUENCE [LARGE SCALE GENOMIC DNA]</scope>
    <source>
        <strain evidence="6 7">HF-2</strain>
    </source>
</reference>
<dbReference type="InterPro" id="IPR000169">
    <property type="entry name" value="Pept_cys_AS"/>
</dbReference>
<keyword evidence="4 6" id="KW-0031">Aminopeptidase</keyword>
<comment type="similarity">
    <text evidence="4">Belongs to the peptidase C1 family.</text>
</comment>
<evidence type="ECO:0000256" key="4">
    <source>
        <dbReference type="PIRNR" id="PIRNR005700"/>
    </source>
</evidence>
<feature type="active site" evidence="5">
    <location>
        <position position="426"/>
    </location>
</feature>
<dbReference type="Pfam" id="PF03051">
    <property type="entry name" value="Peptidase_C1_2"/>
    <property type="match status" value="2"/>
</dbReference>
<gene>
    <name evidence="6" type="ordered locus">MYPE9890</name>
</gene>
<sequence length="489" mass="57945">MRRNVEFELIEKFEKNLNIKEVKKVSNILFNTSIYQASYNAQKINKLNQNFSLDLIGLPVENQHKSGRCWLFAATNFIREQIAKKLNLDNLSLSNAYLAFWDKIERSNFFLEAMIENINKPLDDRLVRHFLRTGIEDGGQWDMAVNLIEKYGVVPYDVMKDTAHAADTQTINYLLNWKLRDFTAELRKDIDKSPENLSRKKEQMMKEIFKLLQTFYGEIPQTFDFEYSIDLEKVKEADDNLFYTDSYDKYTRRYFLDKNLTPQSFYQKYVDIKLDEFISIIHAPQDTKDFFKLYTFKYLNNVIEGRPVLHCNVPLDLFKYLIWEQLEKTKLPVWFGSDVSWFRDWISGTWDDQLFDIENLFNTSFQLKKGEQLTYRTSFMTHAMVIVGLNSNQEENYSLDLSNFSSYEQWSLAAKKMDFNRWKIENSWGDDVGYYGYWTISGSWFDKYTYQAVVSKKLLVEALNNLNLPSIEEQVTENLDPWDPIGTLA</sequence>
<evidence type="ECO:0000313" key="7">
    <source>
        <dbReference type="Proteomes" id="UP000002522"/>
    </source>
</evidence>
<proteinExistence type="inferred from homology"/>
<evidence type="ECO:0000256" key="2">
    <source>
        <dbReference type="ARBA" id="ARBA00022801"/>
    </source>
</evidence>
<evidence type="ECO:0000313" key="6">
    <source>
        <dbReference type="EMBL" id="BAC44775.1"/>
    </source>
</evidence>
<evidence type="ECO:0000256" key="3">
    <source>
        <dbReference type="ARBA" id="ARBA00022807"/>
    </source>
</evidence>
<dbReference type="PANTHER" id="PTHR10363">
    <property type="entry name" value="BLEOMYCIN HYDROLASE"/>
    <property type="match status" value="1"/>
</dbReference>
<dbReference type="GO" id="GO:0005737">
    <property type="term" value="C:cytoplasm"/>
    <property type="evidence" value="ECO:0007669"/>
    <property type="project" value="TreeGrafter"/>
</dbReference>
<name>Q8EUE0_MALP2</name>
<dbReference type="HOGENOM" id="CLU_038600_0_1_14"/>
<dbReference type="EMBL" id="BA000026">
    <property type="protein sequence ID" value="BAC44775.1"/>
    <property type="molecule type" value="Genomic_DNA"/>
</dbReference>
<dbReference type="SUPFAM" id="SSF54001">
    <property type="entry name" value="Cysteine proteinases"/>
    <property type="match status" value="1"/>
</dbReference>
<keyword evidence="3 4" id="KW-0788">Thiol protease</keyword>
<dbReference type="STRING" id="272633.gene:10732109"/>
<dbReference type="InterPro" id="IPR038765">
    <property type="entry name" value="Papain-like_cys_pep_sf"/>
</dbReference>
<dbReference type="KEGG" id="mpe:MYPE9890"/>
<feature type="active site" evidence="5">
    <location>
        <position position="69"/>
    </location>
</feature>
<dbReference type="GO" id="GO:0043418">
    <property type="term" value="P:homocysteine catabolic process"/>
    <property type="evidence" value="ECO:0007669"/>
    <property type="project" value="TreeGrafter"/>
</dbReference>
<keyword evidence="7" id="KW-1185">Reference proteome</keyword>
<dbReference type="GO" id="GO:0006508">
    <property type="term" value="P:proteolysis"/>
    <property type="evidence" value="ECO:0007669"/>
    <property type="project" value="UniProtKB-KW"/>
</dbReference>
<dbReference type="InterPro" id="IPR004134">
    <property type="entry name" value="Peptidase_C1B"/>
</dbReference>
<dbReference type="AlphaFoldDB" id="Q8EUE0"/>
<evidence type="ECO:0000256" key="5">
    <source>
        <dbReference type="PIRSR" id="PIRSR005700-1"/>
    </source>
</evidence>
<evidence type="ECO:0000256" key="1">
    <source>
        <dbReference type="ARBA" id="ARBA00022670"/>
    </source>
</evidence>
<keyword evidence="2 4" id="KW-0378">Hydrolase</keyword>
<dbReference type="PIRSF" id="PIRSF005700">
    <property type="entry name" value="PepC"/>
    <property type="match status" value="1"/>
</dbReference>
<dbReference type="Proteomes" id="UP000002522">
    <property type="component" value="Chromosome"/>
</dbReference>
<feature type="active site" evidence="5">
    <location>
        <position position="382"/>
    </location>
</feature>
<dbReference type="PANTHER" id="PTHR10363:SF2">
    <property type="entry name" value="BLEOMYCIN HYDROLASE"/>
    <property type="match status" value="1"/>
</dbReference>
<dbReference type="Gene3D" id="3.90.70.10">
    <property type="entry name" value="Cysteine proteinases"/>
    <property type="match status" value="1"/>
</dbReference>
<keyword evidence="1 4" id="KW-0645">Protease</keyword>
<dbReference type="PROSITE" id="PS00139">
    <property type="entry name" value="THIOL_PROTEASE_CYS"/>
    <property type="match status" value="1"/>
</dbReference>
<protein>
    <recommendedName>
        <fullName evidence="4">Aminopeptidase</fullName>
    </recommendedName>
</protein>
<accession>Q8EUE0</accession>